<evidence type="ECO:0000259" key="8">
    <source>
        <dbReference type="Pfam" id="PF09384"/>
    </source>
</evidence>
<name>A0A812QSH7_9DINO</name>
<dbReference type="Pfam" id="PF09384">
    <property type="entry name" value="UTP15_C"/>
    <property type="match status" value="1"/>
</dbReference>
<evidence type="ECO:0000256" key="1">
    <source>
        <dbReference type="ARBA" id="ARBA00004604"/>
    </source>
</evidence>
<reference evidence="9" key="1">
    <citation type="submission" date="2021-02" db="EMBL/GenBank/DDBJ databases">
        <authorList>
            <person name="Dougan E. K."/>
            <person name="Rhodes N."/>
            <person name="Thang M."/>
            <person name="Chan C."/>
        </authorList>
    </citation>
    <scope>NUCLEOTIDE SEQUENCE</scope>
</reference>
<dbReference type="GO" id="GO:0006364">
    <property type="term" value="P:rRNA processing"/>
    <property type="evidence" value="ECO:0007669"/>
    <property type="project" value="UniProtKB-KW"/>
</dbReference>
<comment type="subcellular location">
    <subcellularLocation>
        <location evidence="1">Nucleus</location>
        <location evidence="1">Nucleolus</location>
    </subcellularLocation>
</comment>
<keyword evidence="5" id="KW-0539">Nucleus</keyword>
<organism evidence="9 10">
    <name type="scientific">Symbiodinium natans</name>
    <dbReference type="NCBI Taxonomy" id="878477"/>
    <lineage>
        <taxon>Eukaryota</taxon>
        <taxon>Sar</taxon>
        <taxon>Alveolata</taxon>
        <taxon>Dinophyceae</taxon>
        <taxon>Suessiales</taxon>
        <taxon>Symbiodiniaceae</taxon>
        <taxon>Symbiodinium</taxon>
    </lineage>
</organism>
<evidence type="ECO:0000256" key="2">
    <source>
        <dbReference type="ARBA" id="ARBA00022552"/>
    </source>
</evidence>
<dbReference type="SMART" id="SM00320">
    <property type="entry name" value="WD40"/>
    <property type="match status" value="7"/>
</dbReference>
<dbReference type="PROSITE" id="PS00678">
    <property type="entry name" value="WD_REPEATS_1"/>
    <property type="match status" value="1"/>
</dbReference>
<feature type="compositionally biased region" description="Basic and acidic residues" evidence="7">
    <location>
        <begin position="375"/>
        <end position="407"/>
    </location>
</feature>
<feature type="repeat" description="WD" evidence="6">
    <location>
        <begin position="123"/>
        <end position="165"/>
    </location>
</feature>
<keyword evidence="4" id="KW-0677">Repeat</keyword>
<gene>
    <name evidence="9" type="primary">UTP15</name>
    <name evidence="9" type="ORF">SNAT2548_LOCUS21855</name>
</gene>
<accession>A0A812QSH7</accession>
<evidence type="ECO:0000313" key="10">
    <source>
        <dbReference type="Proteomes" id="UP000604046"/>
    </source>
</evidence>
<keyword evidence="10" id="KW-1185">Reference proteome</keyword>
<sequence>MGEPLEVRPLLQPRRVEELAPEAKSYKAYKVTFKKQEARRVVGVAFSPTSPHKLAVVSGTKVGLWQSAPSKDGNLEEVNSISKFKDLTQCAAWRDDGKLMLAGEASGSCAVIEMETRSILRRLRGHGDAVTCAAFAESDKSRVATGSRDGKLRLWDVATSELLHTVDAHTDSLKVLSAGPVGADSWITAGYDKCVKLWDARSPSKEGPDVEKAKAAISVSHGHPVEAGVAFPGAALFASAGGTSVKVWDLAMTGRTLHDLPDIHSKVVTGICLDSQASVLVTASFDGLSKVYHAATMSHVWTYRLPGPATCVAWRPDDSGFAIGLDDGNWLIRSRKAAAEKKPVASGKLVTPKQIHRVDGKGQHKEDDEWSDEPELQKSRKWKREEGHLRGHLHKPEEEDEVIERPQTRRKRESKVEYLFRKFEYRKVVELMLQPATDAALGFAIVDELLEQGALACAVNDLGEELCLEALRWLLKAFAEGDSLQRNLFNEFLHSLIDGNDCLKLPSNEKLVNTMHELDNKVQQELRVQEALFELTGTLETVFA</sequence>
<dbReference type="PANTHER" id="PTHR19924">
    <property type="entry name" value="UTP15 U3 SMALL NUCLEOLAR RNA-ASSOCIATED PROTEIN 15 FAMILY MEMBER"/>
    <property type="match status" value="1"/>
</dbReference>
<dbReference type="PROSITE" id="PS50294">
    <property type="entry name" value="WD_REPEATS_REGION"/>
    <property type="match status" value="1"/>
</dbReference>
<dbReference type="InterPro" id="IPR019775">
    <property type="entry name" value="WD40_repeat_CS"/>
</dbReference>
<dbReference type="EMBL" id="CAJNDS010002265">
    <property type="protein sequence ID" value="CAE7401508.1"/>
    <property type="molecule type" value="Genomic_DNA"/>
</dbReference>
<dbReference type="GO" id="GO:0005730">
    <property type="term" value="C:nucleolus"/>
    <property type="evidence" value="ECO:0007669"/>
    <property type="project" value="UniProtKB-SubCell"/>
</dbReference>
<dbReference type="Pfam" id="PF00400">
    <property type="entry name" value="WD40"/>
    <property type="match status" value="2"/>
</dbReference>
<evidence type="ECO:0000313" key="9">
    <source>
        <dbReference type="EMBL" id="CAE7401508.1"/>
    </source>
</evidence>
<comment type="caution">
    <text evidence="9">The sequence shown here is derived from an EMBL/GenBank/DDBJ whole genome shotgun (WGS) entry which is preliminary data.</text>
</comment>
<dbReference type="InterPro" id="IPR018983">
    <property type="entry name" value="U3_snoRNA-assocProt_15_C"/>
</dbReference>
<dbReference type="InterPro" id="IPR015943">
    <property type="entry name" value="WD40/YVTN_repeat-like_dom_sf"/>
</dbReference>
<keyword evidence="3 6" id="KW-0853">WD repeat</keyword>
<feature type="domain" description="U3 small nucleolar RNA-associated protein 15 C-terminal" evidence="8">
    <location>
        <begin position="395"/>
        <end position="541"/>
    </location>
</feature>
<dbReference type="InterPro" id="IPR001680">
    <property type="entry name" value="WD40_rpt"/>
</dbReference>
<dbReference type="OrthoDB" id="448752at2759"/>
<evidence type="ECO:0000256" key="7">
    <source>
        <dbReference type="SAM" id="MobiDB-lite"/>
    </source>
</evidence>
<dbReference type="AlphaFoldDB" id="A0A812QSH7"/>
<dbReference type="SUPFAM" id="SSF50978">
    <property type="entry name" value="WD40 repeat-like"/>
    <property type="match status" value="1"/>
</dbReference>
<dbReference type="PROSITE" id="PS50082">
    <property type="entry name" value="WD_REPEATS_2"/>
    <property type="match status" value="2"/>
</dbReference>
<proteinExistence type="predicted"/>
<feature type="compositionally biased region" description="Basic and acidic residues" evidence="7">
    <location>
        <begin position="356"/>
        <end position="367"/>
    </location>
</feature>
<dbReference type="InterPro" id="IPR036322">
    <property type="entry name" value="WD40_repeat_dom_sf"/>
</dbReference>
<evidence type="ECO:0000256" key="4">
    <source>
        <dbReference type="ARBA" id="ARBA00022737"/>
    </source>
</evidence>
<protein>
    <submittedName>
        <fullName evidence="9">UTP15 protein</fullName>
    </submittedName>
</protein>
<feature type="region of interest" description="Disordered" evidence="7">
    <location>
        <begin position="356"/>
        <end position="407"/>
    </location>
</feature>
<evidence type="ECO:0000256" key="6">
    <source>
        <dbReference type="PROSITE-ProRule" id="PRU00221"/>
    </source>
</evidence>
<dbReference type="GO" id="GO:0045943">
    <property type="term" value="P:positive regulation of transcription by RNA polymerase I"/>
    <property type="evidence" value="ECO:0007669"/>
    <property type="project" value="TreeGrafter"/>
</dbReference>
<evidence type="ECO:0000256" key="3">
    <source>
        <dbReference type="ARBA" id="ARBA00022574"/>
    </source>
</evidence>
<dbReference type="PANTHER" id="PTHR19924:SF26">
    <property type="entry name" value="U3 SMALL NUCLEOLAR RNA-ASSOCIATED PROTEIN 15 HOMOLOG"/>
    <property type="match status" value="1"/>
</dbReference>
<dbReference type="Proteomes" id="UP000604046">
    <property type="component" value="Unassembled WGS sequence"/>
</dbReference>
<evidence type="ECO:0000256" key="5">
    <source>
        <dbReference type="ARBA" id="ARBA00023242"/>
    </source>
</evidence>
<dbReference type="Gene3D" id="2.130.10.10">
    <property type="entry name" value="YVTN repeat-like/Quinoprotein amine dehydrogenase"/>
    <property type="match status" value="2"/>
</dbReference>
<feature type="repeat" description="WD" evidence="6">
    <location>
        <begin position="166"/>
        <end position="202"/>
    </location>
</feature>
<keyword evidence="2" id="KW-0698">rRNA processing</keyword>